<dbReference type="AlphaFoldDB" id="A0A455SDH8"/>
<sequence>MRVLMLSKALVAGTSQRKLEELAKFPDVQLTLVTPPYWQHDNGTKQILEKLHTTGYRMIVTPMSCNGNYHLHYYPHPGQIMQEVQPEIVHIDEEPYKLATFQAMRLARRHKARTLFFTWQNLYRKYPPPFRQMERYNYQHADAALAGNQEAVEVLRRKGYQKAIYVIPQFGFDIEIYKRRVPRPLRTPGAPFMLGFLGRLVKNQRSDHYRRSPDQPAQLLSGSLRR</sequence>
<name>A0A455SDH8_9CHLR</name>
<organism evidence="2">
    <name type="scientific">Thermosporothrix sp. COM3</name>
    <dbReference type="NCBI Taxonomy" id="2490863"/>
    <lineage>
        <taxon>Bacteria</taxon>
        <taxon>Bacillati</taxon>
        <taxon>Chloroflexota</taxon>
        <taxon>Ktedonobacteria</taxon>
        <taxon>Ktedonobacterales</taxon>
        <taxon>Thermosporotrichaceae</taxon>
        <taxon>Thermosporothrix</taxon>
    </lineage>
</organism>
<dbReference type="SUPFAM" id="SSF53756">
    <property type="entry name" value="UDP-Glycosyltransferase/glycogen phosphorylase"/>
    <property type="match status" value="1"/>
</dbReference>
<feature type="region of interest" description="Disordered" evidence="1">
    <location>
        <begin position="205"/>
        <end position="226"/>
    </location>
</feature>
<dbReference type="Gene3D" id="3.40.50.2000">
    <property type="entry name" value="Glycogen Phosphorylase B"/>
    <property type="match status" value="2"/>
</dbReference>
<dbReference type="EMBL" id="AP019376">
    <property type="protein sequence ID" value="BBH85361.1"/>
    <property type="molecule type" value="Genomic_DNA"/>
</dbReference>
<evidence type="ECO:0008006" key="3">
    <source>
        <dbReference type="Google" id="ProtNLM"/>
    </source>
</evidence>
<evidence type="ECO:0000313" key="2">
    <source>
        <dbReference type="EMBL" id="BBH85361.1"/>
    </source>
</evidence>
<protein>
    <recommendedName>
        <fullName evidence="3">Glycosyltransferase subfamily 4-like N-terminal domain-containing protein</fullName>
    </recommendedName>
</protein>
<reference evidence="2" key="1">
    <citation type="submission" date="2018-12" db="EMBL/GenBank/DDBJ databases">
        <title>Novel natural products biosynthetic potential of the class Ktedonobacteria.</title>
        <authorList>
            <person name="Zheng Y."/>
            <person name="Saitou A."/>
            <person name="Wang C.M."/>
            <person name="Toyoda A."/>
            <person name="Minakuchi Y."/>
            <person name="Sekiguchi Y."/>
            <person name="Ueda K."/>
            <person name="Takano H."/>
            <person name="Sakai Y."/>
            <person name="Yokota A."/>
            <person name="Yabe S."/>
        </authorList>
    </citation>
    <scope>NUCLEOTIDE SEQUENCE</scope>
    <source>
        <strain evidence="2">COM3</strain>
    </source>
</reference>
<accession>A0A455SDH8</accession>
<evidence type="ECO:0000256" key="1">
    <source>
        <dbReference type="SAM" id="MobiDB-lite"/>
    </source>
</evidence>
<proteinExistence type="predicted"/>
<gene>
    <name evidence="2" type="ORF">KTC_01120</name>
</gene>